<reference evidence="1 2" key="1">
    <citation type="submission" date="2024-08" db="EMBL/GenBank/DDBJ databases">
        <authorList>
            <person name="Cucini C."/>
            <person name="Frati F."/>
        </authorList>
    </citation>
    <scope>NUCLEOTIDE SEQUENCE [LARGE SCALE GENOMIC DNA]</scope>
</reference>
<sequence>NLKDGLGLTIEILEKWKREAKANHFEKRTRKSKALLKRLDATTPIAVVYGPFFRLGKDFVMTFFYDLIQREVDTVIMVDEM</sequence>
<evidence type="ECO:0000313" key="1">
    <source>
        <dbReference type="EMBL" id="CAL8126090.1"/>
    </source>
</evidence>
<accession>A0ABP1RFT1</accession>
<dbReference type="Proteomes" id="UP001642540">
    <property type="component" value="Unassembled WGS sequence"/>
</dbReference>
<keyword evidence="2" id="KW-1185">Reference proteome</keyword>
<comment type="caution">
    <text evidence="1">The sequence shown here is derived from an EMBL/GenBank/DDBJ whole genome shotgun (WGS) entry which is preliminary data.</text>
</comment>
<organism evidence="1 2">
    <name type="scientific">Orchesella dallaii</name>
    <dbReference type="NCBI Taxonomy" id="48710"/>
    <lineage>
        <taxon>Eukaryota</taxon>
        <taxon>Metazoa</taxon>
        <taxon>Ecdysozoa</taxon>
        <taxon>Arthropoda</taxon>
        <taxon>Hexapoda</taxon>
        <taxon>Collembola</taxon>
        <taxon>Entomobryomorpha</taxon>
        <taxon>Entomobryoidea</taxon>
        <taxon>Orchesellidae</taxon>
        <taxon>Orchesellinae</taxon>
        <taxon>Orchesella</taxon>
    </lineage>
</organism>
<gene>
    <name evidence="1" type="ORF">ODALV1_LOCUS21260</name>
</gene>
<protein>
    <submittedName>
        <fullName evidence="1">Uncharacterized protein</fullName>
    </submittedName>
</protein>
<dbReference type="EMBL" id="CAXLJM020000071">
    <property type="protein sequence ID" value="CAL8126090.1"/>
    <property type="molecule type" value="Genomic_DNA"/>
</dbReference>
<evidence type="ECO:0000313" key="2">
    <source>
        <dbReference type="Proteomes" id="UP001642540"/>
    </source>
</evidence>
<feature type="non-terminal residue" evidence="1">
    <location>
        <position position="1"/>
    </location>
</feature>
<name>A0ABP1RFT1_9HEXA</name>
<proteinExistence type="predicted"/>